<sequence>LPMRRTDLIPHYIMAACILLIICLKRQDCDDLGRTRTIKSPWLVGAQKVLESAFYALDEWYPERSFPQRELVMRFGLLDLKTRIDMQDVLHLFKLLNDKVNCSELSEQIGIRAPRQGLQ</sequence>
<keyword evidence="1" id="KW-0732">Signal</keyword>
<name>A0AA39FH56_9HYME</name>
<feature type="non-terminal residue" evidence="2">
    <location>
        <position position="1"/>
    </location>
</feature>
<gene>
    <name evidence="2" type="ORF">PV328_012206</name>
</gene>
<organism evidence="2 3">
    <name type="scientific">Microctonus aethiopoides</name>
    <dbReference type="NCBI Taxonomy" id="144406"/>
    <lineage>
        <taxon>Eukaryota</taxon>
        <taxon>Metazoa</taxon>
        <taxon>Ecdysozoa</taxon>
        <taxon>Arthropoda</taxon>
        <taxon>Hexapoda</taxon>
        <taxon>Insecta</taxon>
        <taxon>Pterygota</taxon>
        <taxon>Neoptera</taxon>
        <taxon>Endopterygota</taxon>
        <taxon>Hymenoptera</taxon>
        <taxon>Apocrita</taxon>
        <taxon>Ichneumonoidea</taxon>
        <taxon>Braconidae</taxon>
        <taxon>Euphorinae</taxon>
        <taxon>Microctonus</taxon>
    </lineage>
</organism>
<reference evidence="2" key="2">
    <citation type="submission" date="2023-03" db="EMBL/GenBank/DDBJ databases">
        <authorList>
            <person name="Inwood S.N."/>
            <person name="Skelly J.G."/>
            <person name="Guhlin J."/>
            <person name="Harrop T.W.R."/>
            <person name="Goldson S.G."/>
            <person name="Dearden P.K."/>
        </authorList>
    </citation>
    <scope>NUCLEOTIDE SEQUENCE</scope>
    <source>
        <strain evidence="2">Irish</strain>
        <tissue evidence="2">Whole body</tissue>
    </source>
</reference>
<feature type="chain" id="PRO_5041201281" evidence="1">
    <location>
        <begin position="30"/>
        <end position="119"/>
    </location>
</feature>
<dbReference type="Proteomes" id="UP001168990">
    <property type="component" value="Unassembled WGS sequence"/>
</dbReference>
<evidence type="ECO:0000256" key="1">
    <source>
        <dbReference type="SAM" id="SignalP"/>
    </source>
</evidence>
<evidence type="ECO:0000313" key="3">
    <source>
        <dbReference type="Proteomes" id="UP001168990"/>
    </source>
</evidence>
<proteinExistence type="predicted"/>
<evidence type="ECO:0000313" key="2">
    <source>
        <dbReference type="EMBL" id="KAK0169321.1"/>
    </source>
</evidence>
<dbReference type="EMBL" id="JAQQBS010000718">
    <property type="protein sequence ID" value="KAK0169321.1"/>
    <property type="molecule type" value="Genomic_DNA"/>
</dbReference>
<reference evidence="2" key="1">
    <citation type="journal article" date="2023" name="bioRxiv">
        <title>Scaffold-level genome assemblies of two parasitoid biocontrol wasps reveal the parthenogenesis mechanism and an associated novel virus.</title>
        <authorList>
            <person name="Inwood S."/>
            <person name="Skelly J."/>
            <person name="Guhlin J."/>
            <person name="Harrop T."/>
            <person name="Goldson S."/>
            <person name="Dearden P."/>
        </authorList>
    </citation>
    <scope>NUCLEOTIDE SEQUENCE</scope>
    <source>
        <strain evidence="2">Irish</strain>
        <tissue evidence="2">Whole body</tissue>
    </source>
</reference>
<accession>A0AA39FH56</accession>
<feature type="signal peptide" evidence="1">
    <location>
        <begin position="1"/>
        <end position="29"/>
    </location>
</feature>
<comment type="caution">
    <text evidence="2">The sequence shown here is derived from an EMBL/GenBank/DDBJ whole genome shotgun (WGS) entry which is preliminary data.</text>
</comment>
<dbReference type="AlphaFoldDB" id="A0AA39FH56"/>
<feature type="non-terminal residue" evidence="2">
    <location>
        <position position="119"/>
    </location>
</feature>
<keyword evidence="3" id="KW-1185">Reference proteome</keyword>
<protein>
    <submittedName>
        <fullName evidence="2">Uncharacterized protein</fullName>
    </submittedName>
</protein>